<dbReference type="AlphaFoldDB" id="A2BK28"/>
<dbReference type="KEGG" id="hbu:Hbut_0476"/>
<dbReference type="OrthoDB" id="371772at2157"/>
<dbReference type="PROSITE" id="PS50943">
    <property type="entry name" value="HTH_CROC1"/>
    <property type="match status" value="1"/>
</dbReference>
<dbReference type="HOGENOM" id="CLU_077869_0_0_2"/>
<evidence type="ECO:0000313" key="3">
    <source>
        <dbReference type="Proteomes" id="UP000002593"/>
    </source>
</evidence>
<protein>
    <submittedName>
        <fullName evidence="2">Transcriptional regulator</fullName>
    </submittedName>
</protein>
<dbReference type="InterPro" id="IPR017271">
    <property type="entry name" value="Tscrpt_reg_HTH_MJ1545_prd"/>
</dbReference>
<name>A2BK28_HYPBU</name>
<accession>A2BK28</accession>
<dbReference type="STRING" id="415426.Hbut_0476"/>
<dbReference type="Pfam" id="PF13560">
    <property type="entry name" value="HTH_31"/>
    <property type="match status" value="1"/>
</dbReference>
<proteinExistence type="predicted"/>
<feature type="domain" description="HTH cro/C1-type" evidence="1">
    <location>
        <begin position="9"/>
        <end position="63"/>
    </location>
</feature>
<dbReference type="SMART" id="SM00530">
    <property type="entry name" value="HTH_XRE"/>
    <property type="match status" value="1"/>
</dbReference>
<dbReference type="GO" id="GO:0003677">
    <property type="term" value="F:DNA binding"/>
    <property type="evidence" value="ECO:0007669"/>
    <property type="project" value="InterPro"/>
</dbReference>
<dbReference type="EMBL" id="CP000493">
    <property type="protein sequence ID" value="ABM80339.1"/>
    <property type="molecule type" value="Genomic_DNA"/>
</dbReference>
<dbReference type="eggNOG" id="arCOG04060">
    <property type="taxonomic scope" value="Archaea"/>
</dbReference>
<dbReference type="InterPro" id="IPR001387">
    <property type="entry name" value="Cro/C1-type_HTH"/>
</dbReference>
<dbReference type="Gene3D" id="1.10.260.40">
    <property type="entry name" value="lambda repressor-like DNA-binding domains"/>
    <property type="match status" value="1"/>
</dbReference>
<gene>
    <name evidence="2" type="ordered locus">Hbut_0476</name>
</gene>
<reference evidence="2 3" key="1">
    <citation type="journal article" date="2007" name="Archaea">
        <title>The genome of Hyperthermus butylicus: a sulfur-reducing, peptide fermenting, neutrophilic Crenarchaeote growing up to 108 degrees C.</title>
        <authorList>
            <person name="Brugger K."/>
            <person name="Chen L."/>
            <person name="Stark M."/>
            <person name="Zibat A."/>
            <person name="Redder P."/>
            <person name="Ruepp A."/>
            <person name="Awayez M."/>
            <person name="She Q."/>
            <person name="Garrett R.A."/>
            <person name="Klenk H.P."/>
        </authorList>
    </citation>
    <scope>NUCLEOTIDE SEQUENCE [LARGE SCALE GENOMIC DNA]</scope>
    <source>
        <strain evidence="3">DSM 5456 / JCM 9403 / PLM1-5</strain>
    </source>
</reference>
<dbReference type="Proteomes" id="UP000002593">
    <property type="component" value="Chromosome"/>
</dbReference>
<evidence type="ECO:0000259" key="1">
    <source>
        <dbReference type="PROSITE" id="PS50943"/>
    </source>
</evidence>
<dbReference type="EnsemblBacteria" id="ABM80339">
    <property type="protein sequence ID" value="ABM80339"/>
    <property type="gene ID" value="Hbut_0476"/>
</dbReference>
<organism evidence="2 3">
    <name type="scientific">Hyperthermus butylicus (strain DSM 5456 / JCM 9403 / PLM1-5)</name>
    <dbReference type="NCBI Taxonomy" id="415426"/>
    <lineage>
        <taxon>Archaea</taxon>
        <taxon>Thermoproteota</taxon>
        <taxon>Thermoprotei</taxon>
        <taxon>Desulfurococcales</taxon>
        <taxon>Pyrodictiaceae</taxon>
        <taxon>Hyperthermus</taxon>
    </lineage>
</organism>
<dbReference type="InterPro" id="IPR010982">
    <property type="entry name" value="Lambda_DNA-bd_dom_sf"/>
</dbReference>
<dbReference type="CDD" id="cd00093">
    <property type="entry name" value="HTH_XRE"/>
    <property type="match status" value="1"/>
</dbReference>
<dbReference type="SUPFAM" id="SSF47413">
    <property type="entry name" value="lambda repressor-like DNA-binding domains"/>
    <property type="match status" value="1"/>
</dbReference>
<dbReference type="PIRSF" id="PIRSF037724">
    <property type="entry name" value="TF_HTH_MJ1545_prd"/>
    <property type="match status" value="1"/>
</dbReference>
<sequence length="222" mass="24463">MSDKPGLALRKWREIFAASQVEVARHMGVTSSVISDYEKGRRQPGSLFVKRFVEALLEIDSERGSPVTRRLARILQLHYLGAVIDMRDFEAGIPLDAVINAVQGVPVNSYIPQELLYGYTVIDSVRAIMMLSGNEFLYLLGSTTQRVVVFTKVTTGRSPMIALRVSTIKPAAIVLHGPKRLDPLAIWIAESENVPVVLSMCSSVEELVKRLQKLSSSPQGVG</sequence>
<evidence type="ECO:0000313" key="2">
    <source>
        <dbReference type="EMBL" id="ABM80339.1"/>
    </source>
</evidence>
<keyword evidence="3" id="KW-1185">Reference proteome</keyword>